<evidence type="ECO:0000259" key="5">
    <source>
        <dbReference type="PROSITE" id="PS50192"/>
    </source>
</evidence>
<accession>A0ABQ4S4H9</accession>
<protein>
    <submittedName>
        <fullName evidence="6">Biofilm dispersion protein BdlA</fullName>
    </submittedName>
</protein>
<dbReference type="InterPro" id="IPR050903">
    <property type="entry name" value="Bact_Chemotaxis_MeTrfase"/>
</dbReference>
<dbReference type="PANTHER" id="PTHR24422:SF10">
    <property type="entry name" value="CHEMOTAXIS PROTEIN METHYLTRANSFERASE 2"/>
    <property type="match status" value="1"/>
</dbReference>
<dbReference type="PANTHER" id="PTHR24422">
    <property type="entry name" value="CHEMOTAXIS PROTEIN METHYLTRANSFERASE"/>
    <property type="match status" value="1"/>
</dbReference>
<feature type="domain" description="T-SNARE coiled-coil homology" evidence="5">
    <location>
        <begin position="407"/>
        <end position="469"/>
    </location>
</feature>
<reference evidence="6" key="2">
    <citation type="submission" date="2021-08" db="EMBL/GenBank/DDBJ databases">
        <authorList>
            <person name="Tani A."/>
            <person name="Ola A."/>
            <person name="Ogura Y."/>
            <person name="Katsura K."/>
            <person name="Hayashi T."/>
        </authorList>
    </citation>
    <scope>NUCLEOTIDE SEQUENCE</scope>
    <source>
        <strain evidence="6">DSM 19015</strain>
    </source>
</reference>
<gene>
    <name evidence="6" type="primary">bdlA_2</name>
    <name evidence="6" type="ORF">OCOJLMKI_5284</name>
</gene>
<dbReference type="NCBIfam" id="TIGR00229">
    <property type="entry name" value="sensory_box"/>
    <property type="match status" value="2"/>
</dbReference>
<keyword evidence="7" id="KW-1185">Reference proteome</keyword>
<feature type="domain" description="PAC" evidence="4">
    <location>
        <begin position="202"/>
        <end position="254"/>
    </location>
</feature>
<name>A0ABQ4S4H9_9HYPH</name>
<evidence type="ECO:0000256" key="2">
    <source>
        <dbReference type="PROSITE-ProRule" id="PRU00284"/>
    </source>
</evidence>
<dbReference type="InterPro" id="IPR004090">
    <property type="entry name" value="Chemotax_Me-accpt_rcpt"/>
</dbReference>
<dbReference type="InterPro" id="IPR013655">
    <property type="entry name" value="PAS_fold_3"/>
</dbReference>
<feature type="domain" description="PAC" evidence="4">
    <location>
        <begin position="80"/>
        <end position="132"/>
    </location>
</feature>
<dbReference type="InterPro" id="IPR000700">
    <property type="entry name" value="PAS-assoc_C"/>
</dbReference>
<dbReference type="Gene3D" id="1.10.287.950">
    <property type="entry name" value="Methyl-accepting chemotaxis protein"/>
    <property type="match status" value="1"/>
</dbReference>
<dbReference type="Pfam" id="PF08447">
    <property type="entry name" value="PAS_3"/>
    <property type="match status" value="2"/>
</dbReference>
<feature type="domain" description="Methyl-accepting transducer" evidence="3">
    <location>
        <begin position="255"/>
        <end position="491"/>
    </location>
</feature>
<evidence type="ECO:0000256" key="1">
    <source>
        <dbReference type="ARBA" id="ARBA00029447"/>
    </source>
</evidence>
<evidence type="ECO:0000259" key="4">
    <source>
        <dbReference type="PROSITE" id="PS50113"/>
    </source>
</evidence>
<dbReference type="PRINTS" id="PR00260">
    <property type="entry name" value="CHEMTRNSDUCR"/>
</dbReference>
<dbReference type="Proteomes" id="UP001055125">
    <property type="component" value="Unassembled WGS sequence"/>
</dbReference>
<sequence length="491" mass="52358">MSLFNSDYTALLQAVDRSQGRIEFSPDGKILLANENFLRAVDYTLSEIQGQHHSMFMPPDERGSAAYEEFWVKLRRGKFATGEFKRIRKDGKEVWIQASYNPVLDRRGRTIKVVKIASDITDQKLRSVAAEGQIAAINRSQAVIHFLPDGTITHANANFLSAMGYGLNEILGQHHSMFVTAADREGSVYAGFWKALAGGEFKSGEFRRVGKGGREVWIYGSYNPVFDADGRPCAVVKFASDITQQVADRERRRQAQQVIEVDLGSITQAMSGVSQQATATADAAAQTSGNVQSVAAGAEEFAASSEELSRHAIEAKSAADDAVKRAKEAAAIVSGLTASTDRIGEVVTVIRSIADQTNLLALNATIEAARAGEAGRGFAVVASEVKALANQSSRATEEIGLQIGAVQAATGQAVQAIEAITMTIENLCQISLSVSSAVTEQSAVTRDMSLNMHTAAGSVEVVRQNMDAIARAAGDVDSAVQKVTAAARALG</sequence>
<dbReference type="SMART" id="SM00283">
    <property type="entry name" value="MA"/>
    <property type="match status" value="1"/>
</dbReference>
<keyword evidence="2" id="KW-0807">Transducer</keyword>
<comment type="similarity">
    <text evidence="1">Belongs to the methyl-accepting chemotaxis (MCP) protein family.</text>
</comment>
<dbReference type="SMART" id="SM00086">
    <property type="entry name" value="PAC"/>
    <property type="match status" value="2"/>
</dbReference>
<dbReference type="PROSITE" id="PS50111">
    <property type="entry name" value="CHEMOTAXIS_TRANSDUC_2"/>
    <property type="match status" value="1"/>
</dbReference>
<reference evidence="6" key="1">
    <citation type="journal article" date="2021" name="Front. Microbiol.">
        <title>Comprehensive Comparative Genomics and Phenotyping of Methylobacterium Species.</title>
        <authorList>
            <person name="Alessa O."/>
            <person name="Ogura Y."/>
            <person name="Fujitani Y."/>
            <person name="Takami H."/>
            <person name="Hayashi T."/>
            <person name="Sahin N."/>
            <person name="Tani A."/>
        </authorList>
    </citation>
    <scope>NUCLEOTIDE SEQUENCE</scope>
    <source>
        <strain evidence="6">DSM 19015</strain>
    </source>
</reference>
<dbReference type="SUPFAM" id="SSF58104">
    <property type="entry name" value="Methyl-accepting chemotaxis protein (MCP) signaling domain"/>
    <property type="match status" value="1"/>
</dbReference>
<comment type="caution">
    <text evidence="6">The sequence shown here is derived from an EMBL/GenBank/DDBJ whole genome shotgun (WGS) entry which is preliminary data.</text>
</comment>
<dbReference type="Gene3D" id="3.30.450.20">
    <property type="entry name" value="PAS domain"/>
    <property type="match status" value="2"/>
</dbReference>
<dbReference type="RefSeq" id="WP_238247194.1">
    <property type="nucleotide sequence ID" value="NZ_BPQP01000151.1"/>
</dbReference>
<evidence type="ECO:0000313" key="7">
    <source>
        <dbReference type="Proteomes" id="UP001055125"/>
    </source>
</evidence>
<dbReference type="SMART" id="SM00091">
    <property type="entry name" value="PAS"/>
    <property type="match status" value="2"/>
</dbReference>
<dbReference type="CDD" id="cd00130">
    <property type="entry name" value="PAS"/>
    <property type="match status" value="2"/>
</dbReference>
<proteinExistence type="inferred from homology"/>
<dbReference type="SUPFAM" id="SSF55785">
    <property type="entry name" value="PYP-like sensor domain (PAS domain)"/>
    <property type="match status" value="2"/>
</dbReference>
<dbReference type="EMBL" id="BPQP01000151">
    <property type="protein sequence ID" value="GJD98045.1"/>
    <property type="molecule type" value="Genomic_DNA"/>
</dbReference>
<evidence type="ECO:0000313" key="6">
    <source>
        <dbReference type="EMBL" id="GJD98045.1"/>
    </source>
</evidence>
<dbReference type="InterPro" id="IPR000014">
    <property type="entry name" value="PAS"/>
</dbReference>
<organism evidence="6 7">
    <name type="scientific">Methylobacterium iners</name>
    <dbReference type="NCBI Taxonomy" id="418707"/>
    <lineage>
        <taxon>Bacteria</taxon>
        <taxon>Pseudomonadati</taxon>
        <taxon>Pseudomonadota</taxon>
        <taxon>Alphaproteobacteria</taxon>
        <taxon>Hyphomicrobiales</taxon>
        <taxon>Methylobacteriaceae</taxon>
        <taxon>Methylobacterium</taxon>
    </lineage>
</organism>
<dbReference type="InterPro" id="IPR035965">
    <property type="entry name" value="PAS-like_dom_sf"/>
</dbReference>
<dbReference type="PROSITE" id="PS50192">
    <property type="entry name" value="T_SNARE"/>
    <property type="match status" value="1"/>
</dbReference>
<dbReference type="PROSITE" id="PS50113">
    <property type="entry name" value="PAC"/>
    <property type="match status" value="2"/>
</dbReference>
<dbReference type="InterPro" id="IPR000727">
    <property type="entry name" value="T_SNARE_dom"/>
</dbReference>
<dbReference type="Pfam" id="PF00015">
    <property type="entry name" value="MCPsignal"/>
    <property type="match status" value="1"/>
</dbReference>
<dbReference type="InterPro" id="IPR004089">
    <property type="entry name" value="MCPsignal_dom"/>
</dbReference>
<evidence type="ECO:0000259" key="3">
    <source>
        <dbReference type="PROSITE" id="PS50111"/>
    </source>
</evidence>
<dbReference type="InterPro" id="IPR001610">
    <property type="entry name" value="PAC"/>
</dbReference>